<accession>A0ABT7QK65</accession>
<comment type="function">
    <text evidence="5">Modulates RecA activity.</text>
</comment>
<dbReference type="InterPro" id="IPR053925">
    <property type="entry name" value="RecX_HTH_3rd"/>
</dbReference>
<dbReference type="Gene3D" id="1.10.10.10">
    <property type="entry name" value="Winged helix-like DNA-binding domain superfamily/Winged helix DNA-binding domain"/>
    <property type="match status" value="3"/>
</dbReference>
<proteinExistence type="inferred from homology"/>
<comment type="similarity">
    <text evidence="2 5">Belongs to the RecX family.</text>
</comment>
<evidence type="ECO:0000256" key="3">
    <source>
        <dbReference type="ARBA" id="ARBA00018111"/>
    </source>
</evidence>
<dbReference type="Pfam" id="PF21982">
    <property type="entry name" value="RecX_HTH1"/>
    <property type="match status" value="1"/>
</dbReference>
<evidence type="ECO:0000256" key="5">
    <source>
        <dbReference type="HAMAP-Rule" id="MF_01114"/>
    </source>
</evidence>
<dbReference type="Pfam" id="PF02631">
    <property type="entry name" value="RecX_HTH2"/>
    <property type="match status" value="1"/>
</dbReference>
<evidence type="ECO:0000259" key="8">
    <source>
        <dbReference type="Pfam" id="PF21982"/>
    </source>
</evidence>
<comment type="caution">
    <text evidence="9">The sequence shown here is derived from an EMBL/GenBank/DDBJ whole genome shotgun (WGS) entry which is preliminary data.</text>
</comment>
<organism evidence="9 10">
    <name type="scientific">Candidatus Doriopsillibacter californiensis</name>
    <dbReference type="NCBI Taxonomy" id="2970740"/>
    <lineage>
        <taxon>Bacteria</taxon>
        <taxon>Pseudomonadati</taxon>
        <taxon>Pseudomonadota</taxon>
        <taxon>Gammaproteobacteria</taxon>
        <taxon>Candidatus Tethybacterales</taxon>
        <taxon>Candidatus Persebacteraceae</taxon>
        <taxon>Candidatus Doriopsillibacter</taxon>
    </lineage>
</organism>
<dbReference type="Proteomes" id="UP001168167">
    <property type="component" value="Unassembled WGS sequence"/>
</dbReference>
<sequence length="154" mass="17622">MVNKNALTTATALLARREHSRRELTQKLIRRFTTADIETALNRLQEKNLLNNQRFACAYVREAGRKFGDIKLRHYLRERGVTDDDIDHALKTEISIDEYDRAAGVLQKKYRVALSDAKTRAQASRFLLSRGFSRGTVTAVISDHKNGEPFSDKE</sequence>
<dbReference type="InterPro" id="IPR036388">
    <property type="entry name" value="WH-like_DNA-bd_sf"/>
</dbReference>
<dbReference type="InterPro" id="IPR003783">
    <property type="entry name" value="Regulatory_RecX"/>
</dbReference>
<reference evidence="9" key="1">
    <citation type="submission" date="2022-08" db="EMBL/GenBank/DDBJ databases">
        <authorList>
            <person name="Dzunkova M."/>
            <person name="La Clair J."/>
            <person name="Tyml T."/>
            <person name="Doud D."/>
            <person name="Schulz F."/>
            <person name="Piquer S."/>
            <person name="Porcel Sanchis D."/>
            <person name="Osborn A."/>
            <person name="Robinson D."/>
            <person name="Louie K.B."/>
            <person name="Bowen B.P."/>
            <person name="Bowers R."/>
            <person name="Lee J."/>
            <person name="Arnau Llombart V."/>
            <person name="Diaz Villanueva W."/>
            <person name="Gosliner T."/>
            <person name="Northen T."/>
            <person name="Cheng J.-F."/>
            <person name="Burkart M.D."/>
            <person name="Woyke T."/>
        </authorList>
    </citation>
    <scope>NUCLEOTIDE SEQUENCE</scope>
    <source>
        <strain evidence="9">Df01</strain>
    </source>
</reference>
<dbReference type="InterPro" id="IPR053924">
    <property type="entry name" value="RecX_HTH_2nd"/>
</dbReference>
<dbReference type="PANTHER" id="PTHR33602:SF1">
    <property type="entry name" value="REGULATORY PROTEIN RECX FAMILY PROTEIN"/>
    <property type="match status" value="1"/>
</dbReference>
<evidence type="ECO:0000313" key="9">
    <source>
        <dbReference type="EMBL" id="MDM5147062.1"/>
    </source>
</evidence>
<evidence type="ECO:0000256" key="1">
    <source>
        <dbReference type="ARBA" id="ARBA00004496"/>
    </source>
</evidence>
<feature type="domain" description="RecX second three-helical" evidence="6">
    <location>
        <begin position="52"/>
        <end position="90"/>
    </location>
</feature>
<dbReference type="Pfam" id="PF21981">
    <property type="entry name" value="RecX_HTH3"/>
    <property type="match status" value="1"/>
</dbReference>
<reference evidence="9" key="2">
    <citation type="journal article" date="2023" name="Microbiome">
        <title>Synthase-selected sorting approach identifies a beta-lactone synthase in a nudibranch symbiotic bacterium.</title>
        <authorList>
            <person name="Dzunkova M."/>
            <person name="La Clair J.J."/>
            <person name="Tyml T."/>
            <person name="Doud D."/>
            <person name="Schulz F."/>
            <person name="Piquer-Esteban S."/>
            <person name="Porcel Sanchis D."/>
            <person name="Osborn A."/>
            <person name="Robinson D."/>
            <person name="Louie K.B."/>
            <person name="Bowen B.P."/>
            <person name="Bowers R.M."/>
            <person name="Lee J."/>
            <person name="Arnau V."/>
            <person name="Diaz-Villanueva W."/>
            <person name="Stepanauskas R."/>
            <person name="Gosliner T."/>
            <person name="Date S.V."/>
            <person name="Northen T.R."/>
            <person name="Cheng J.F."/>
            <person name="Burkart M.D."/>
            <person name="Woyke T."/>
        </authorList>
    </citation>
    <scope>NUCLEOTIDE SEQUENCE</scope>
    <source>
        <strain evidence="9">Df01</strain>
    </source>
</reference>
<evidence type="ECO:0000259" key="6">
    <source>
        <dbReference type="Pfam" id="PF02631"/>
    </source>
</evidence>
<dbReference type="InterPro" id="IPR053926">
    <property type="entry name" value="RecX_HTH_1st"/>
</dbReference>
<evidence type="ECO:0000313" key="10">
    <source>
        <dbReference type="Proteomes" id="UP001168167"/>
    </source>
</evidence>
<dbReference type="HAMAP" id="MF_01114">
    <property type="entry name" value="RecX"/>
    <property type="match status" value="1"/>
</dbReference>
<gene>
    <name evidence="5" type="primary">recX</name>
    <name evidence="9" type="ORF">NQX30_01510</name>
</gene>
<evidence type="ECO:0000256" key="4">
    <source>
        <dbReference type="ARBA" id="ARBA00022490"/>
    </source>
</evidence>
<feature type="domain" description="RecX third three-helical" evidence="7">
    <location>
        <begin position="97"/>
        <end position="141"/>
    </location>
</feature>
<dbReference type="EMBL" id="JANQAO010000001">
    <property type="protein sequence ID" value="MDM5147062.1"/>
    <property type="molecule type" value="Genomic_DNA"/>
</dbReference>
<keyword evidence="10" id="KW-1185">Reference proteome</keyword>
<dbReference type="PANTHER" id="PTHR33602">
    <property type="entry name" value="REGULATORY PROTEIN RECX FAMILY PROTEIN"/>
    <property type="match status" value="1"/>
</dbReference>
<name>A0ABT7QK65_9GAMM</name>
<evidence type="ECO:0000259" key="7">
    <source>
        <dbReference type="Pfam" id="PF21981"/>
    </source>
</evidence>
<keyword evidence="4 5" id="KW-0963">Cytoplasm</keyword>
<feature type="domain" description="RecX first three-helical" evidence="8">
    <location>
        <begin position="6"/>
        <end position="44"/>
    </location>
</feature>
<protein>
    <recommendedName>
        <fullName evidence="3 5">Regulatory protein RecX</fullName>
    </recommendedName>
</protein>
<evidence type="ECO:0000256" key="2">
    <source>
        <dbReference type="ARBA" id="ARBA00009695"/>
    </source>
</evidence>
<comment type="subcellular location">
    <subcellularLocation>
        <location evidence="1 5">Cytoplasm</location>
    </subcellularLocation>
</comment>